<dbReference type="RefSeq" id="WP_386028208.1">
    <property type="nucleotide sequence ID" value="NZ_JBHUHX010000048.1"/>
</dbReference>
<dbReference type="InterPro" id="IPR002629">
    <property type="entry name" value="Met_Synth_C/arc"/>
</dbReference>
<comment type="caution">
    <text evidence="13">The sequence shown here is derived from an EMBL/GenBank/DDBJ whole genome shotgun (WGS) entry which is preliminary data.</text>
</comment>
<feature type="binding site" evidence="10">
    <location>
        <position position="673"/>
    </location>
    <ligand>
        <name>Zn(2+)</name>
        <dbReference type="ChEBI" id="CHEBI:29105"/>
        <note>catalytic</note>
    </ligand>
</feature>
<keyword evidence="7 10" id="KW-0479">Metal-binding</keyword>
<keyword evidence="6 10" id="KW-0808">Transferase</keyword>
<feature type="domain" description="Cobalamin-independent methionine synthase MetE N-terminal" evidence="12">
    <location>
        <begin position="4"/>
        <end position="316"/>
    </location>
</feature>
<dbReference type="InterPro" id="IPR038071">
    <property type="entry name" value="UROD/MetE-like_sf"/>
</dbReference>
<comment type="cofactor">
    <cofactor evidence="10">
        <name>Zn(2+)</name>
        <dbReference type="ChEBI" id="CHEBI:29105"/>
    </cofactor>
    <text evidence="10">Binds 1 zinc ion per subunit.</text>
</comment>
<dbReference type="Pfam" id="PF01717">
    <property type="entry name" value="Meth_synt_2"/>
    <property type="match status" value="1"/>
</dbReference>
<feature type="binding site" evidence="10">
    <location>
        <position position="492"/>
    </location>
    <ligand>
        <name>L-homocysteine</name>
        <dbReference type="ChEBI" id="CHEBI:58199"/>
    </ligand>
</feature>
<dbReference type="Gene3D" id="3.20.20.210">
    <property type="match status" value="2"/>
</dbReference>
<keyword evidence="9 10" id="KW-0486">Methionine biosynthesis</keyword>
<dbReference type="GO" id="GO:0032259">
    <property type="term" value="P:methylation"/>
    <property type="evidence" value="ECO:0007669"/>
    <property type="project" value="UniProtKB-KW"/>
</dbReference>
<feature type="binding site" evidence="10">
    <location>
        <begin position="439"/>
        <end position="441"/>
    </location>
    <ligand>
        <name>L-homocysteine</name>
        <dbReference type="ChEBI" id="CHEBI:58199"/>
    </ligand>
</feature>
<gene>
    <name evidence="10 13" type="primary">metE</name>
    <name evidence="13" type="ORF">ACFSJC_16220</name>
</gene>
<dbReference type="NCBIfam" id="TIGR01371">
    <property type="entry name" value="met_syn_B12ind"/>
    <property type="match status" value="1"/>
</dbReference>
<feature type="binding site" evidence="10">
    <location>
        <begin position="16"/>
        <end position="19"/>
    </location>
    <ligand>
        <name>5-methyltetrahydropteroyltri-L-glutamate</name>
        <dbReference type="ChEBI" id="CHEBI:58207"/>
    </ligand>
</feature>
<feature type="binding site" evidence="10">
    <location>
        <position position="607"/>
    </location>
    <ligand>
        <name>L-methionine</name>
        <dbReference type="ChEBI" id="CHEBI:57844"/>
    </ligand>
</feature>
<dbReference type="NCBIfam" id="NF003556">
    <property type="entry name" value="PRK05222.1"/>
    <property type="match status" value="1"/>
</dbReference>
<feature type="binding site" evidence="10">
    <location>
        <position position="569"/>
    </location>
    <ligand>
        <name>5-methyltetrahydropteroyltri-L-glutamate</name>
        <dbReference type="ChEBI" id="CHEBI:58207"/>
    </ligand>
</feature>
<organism evidence="13 14">
    <name type="scientific">Thiorhodococcus fuscus</name>
    <dbReference type="NCBI Taxonomy" id="527200"/>
    <lineage>
        <taxon>Bacteria</taxon>
        <taxon>Pseudomonadati</taxon>
        <taxon>Pseudomonadota</taxon>
        <taxon>Gammaproteobacteria</taxon>
        <taxon>Chromatiales</taxon>
        <taxon>Chromatiaceae</taxon>
        <taxon>Thiorhodococcus</taxon>
    </lineage>
</organism>
<evidence type="ECO:0000313" key="14">
    <source>
        <dbReference type="Proteomes" id="UP001597337"/>
    </source>
</evidence>
<protein>
    <recommendedName>
        <fullName evidence="10">5-methyltetrahydropteroyltriglutamate--homocysteine methyltransferase</fullName>
        <ecNumber evidence="10">2.1.1.14</ecNumber>
    </recommendedName>
    <alternativeName>
        <fullName evidence="10">Cobalamin-independent methionine synthase</fullName>
    </alternativeName>
    <alternativeName>
        <fullName evidence="10">Methionine synthase, vitamin-B12 independent isozyme</fullName>
    </alternativeName>
</protein>
<reference evidence="14" key="1">
    <citation type="journal article" date="2019" name="Int. J. Syst. Evol. Microbiol.">
        <title>The Global Catalogue of Microorganisms (GCM) 10K type strain sequencing project: providing services to taxonomists for standard genome sequencing and annotation.</title>
        <authorList>
            <consortium name="The Broad Institute Genomics Platform"/>
            <consortium name="The Broad Institute Genome Sequencing Center for Infectious Disease"/>
            <person name="Wu L."/>
            <person name="Ma J."/>
        </authorList>
    </citation>
    <scope>NUCLEOTIDE SEQUENCE [LARGE SCALE GENOMIC DNA]</scope>
    <source>
        <strain evidence="14">KACC 12597</strain>
    </source>
</reference>
<keyword evidence="5 10" id="KW-0028">Amino-acid biosynthesis</keyword>
<dbReference type="InterPro" id="IPR013215">
    <property type="entry name" value="Cbl-indep_Met_Synth_N"/>
</dbReference>
<evidence type="ECO:0000259" key="11">
    <source>
        <dbReference type="Pfam" id="PF01717"/>
    </source>
</evidence>
<dbReference type="HAMAP" id="MF_00172">
    <property type="entry name" value="Meth_synth"/>
    <property type="match status" value="1"/>
</dbReference>
<dbReference type="EMBL" id="JBHUHX010000048">
    <property type="protein sequence ID" value="MFD2113396.1"/>
    <property type="molecule type" value="Genomic_DNA"/>
</dbReference>
<feature type="binding site" evidence="10">
    <location>
        <position position="120"/>
    </location>
    <ligand>
        <name>5-methyltetrahydropteroyltri-L-glutamate</name>
        <dbReference type="ChEBI" id="CHEBI:58207"/>
    </ligand>
</feature>
<dbReference type="PIRSF" id="PIRSF000382">
    <property type="entry name" value="MeTrfase_B12_ind"/>
    <property type="match status" value="1"/>
</dbReference>
<evidence type="ECO:0000256" key="7">
    <source>
        <dbReference type="ARBA" id="ARBA00022723"/>
    </source>
</evidence>
<feature type="binding site" evidence="10">
    <location>
        <position position="651"/>
    </location>
    <ligand>
        <name>Zn(2+)</name>
        <dbReference type="ChEBI" id="CHEBI:29105"/>
        <note>catalytic</note>
    </ligand>
</feature>
<evidence type="ECO:0000256" key="6">
    <source>
        <dbReference type="ARBA" id="ARBA00022679"/>
    </source>
</evidence>
<feature type="domain" description="Cobalamin-independent methionine synthase MetE C-terminal/archaeal" evidence="11">
    <location>
        <begin position="434"/>
        <end position="756"/>
    </location>
</feature>
<evidence type="ECO:0000256" key="8">
    <source>
        <dbReference type="ARBA" id="ARBA00022833"/>
    </source>
</evidence>
<feature type="binding site" evidence="10">
    <location>
        <position position="649"/>
    </location>
    <ligand>
        <name>Zn(2+)</name>
        <dbReference type="ChEBI" id="CHEBI:29105"/>
        <note>catalytic</note>
    </ligand>
</feature>
<feature type="binding site" evidence="10">
    <location>
        <position position="734"/>
    </location>
    <ligand>
        <name>Zn(2+)</name>
        <dbReference type="ChEBI" id="CHEBI:29105"/>
        <note>catalytic</note>
    </ligand>
</feature>
<evidence type="ECO:0000256" key="10">
    <source>
        <dbReference type="HAMAP-Rule" id="MF_00172"/>
    </source>
</evidence>
<feature type="binding site" evidence="10">
    <location>
        <position position="607"/>
    </location>
    <ligand>
        <name>L-homocysteine</name>
        <dbReference type="ChEBI" id="CHEBI:58199"/>
    </ligand>
</feature>
<feature type="binding site" evidence="10">
    <location>
        <position position="492"/>
    </location>
    <ligand>
        <name>L-methionine</name>
        <dbReference type="ChEBI" id="CHEBI:57844"/>
    </ligand>
</feature>
<evidence type="ECO:0000256" key="1">
    <source>
        <dbReference type="ARBA" id="ARBA00002777"/>
    </source>
</evidence>
<feature type="binding site" evidence="10">
    <location>
        <begin position="439"/>
        <end position="441"/>
    </location>
    <ligand>
        <name>L-methionine</name>
        <dbReference type="ChEBI" id="CHEBI:57844"/>
    </ligand>
</feature>
<dbReference type="CDD" id="cd03311">
    <property type="entry name" value="CIMS_C_terminal_like"/>
    <property type="match status" value="1"/>
</dbReference>
<accession>A0ABW4YCR7</accession>
<evidence type="ECO:0000256" key="9">
    <source>
        <dbReference type="ARBA" id="ARBA00023167"/>
    </source>
</evidence>
<comment type="function">
    <text evidence="1 10">Catalyzes the transfer of a methyl group from 5-methyltetrahydrofolate to homocysteine resulting in methionine formation.</text>
</comment>
<keyword evidence="8 10" id="KW-0862">Zinc</keyword>
<feature type="binding site" evidence="10">
    <location>
        <begin position="523"/>
        <end position="524"/>
    </location>
    <ligand>
        <name>5-methyltetrahydropteroyltri-L-glutamate</name>
        <dbReference type="ChEBI" id="CHEBI:58207"/>
    </ligand>
</feature>
<evidence type="ECO:0000313" key="13">
    <source>
        <dbReference type="EMBL" id="MFD2113396.1"/>
    </source>
</evidence>
<dbReference type="SUPFAM" id="SSF51726">
    <property type="entry name" value="UROD/MetE-like"/>
    <property type="match status" value="2"/>
</dbReference>
<comment type="similarity">
    <text evidence="3 10">Belongs to the vitamin-B12 independent methionine synthase family.</text>
</comment>
<comment type="catalytic activity">
    <reaction evidence="10">
        <text>5-methyltetrahydropteroyltri-L-glutamate + L-homocysteine = tetrahydropteroyltri-L-glutamate + L-methionine</text>
        <dbReference type="Rhea" id="RHEA:21196"/>
        <dbReference type="ChEBI" id="CHEBI:57844"/>
        <dbReference type="ChEBI" id="CHEBI:58140"/>
        <dbReference type="ChEBI" id="CHEBI:58199"/>
        <dbReference type="ChEBI" id="CHEBI:58207"/>
        <dbReference type="EC" id="2.1.1.14"/>
    </reaction>
</comment>
<name>A0ABW4YCR7_9GAMM</name>
<keyword evidence="14" id="KW-1185">Reference proteome</keyword>
<dbReference type="Pfam" id="PF08267">
    <property type="entry name" value="Meth_synt_1"/>
    <property type="match status" value="1"/>
</dbReference>
<dbReference type="Proteomes" id="UP001597337">
    <property type="component" value="Unassembled WGS sequence"/>
</dbReference>
<sequence length="763" mass="85326">MAITHNLGFPRIGAKRELKFALESYWKGQSSLDALKAVGAELRGRHWQAQSALDLAPVGDFAFYDQMLDMSFTLGNLPERVRGFEGDVLDNYFRVARGRSASVADEGQCGCGVAAGEMTKWFDTNYHYIVPEFTADTVFRLDASRLLEQLAEAKAQGVRAKPVIIGPVTYLALGKTKDGSDRLALLDRLLPVYAELLNTLAANGVEWVQIDEPILVTELEEPWRHAFEIAYHELKGAPVKLLLATYFGELQDQRYLVANLPVAGLHIDVVRGRDDLVPLLNLLPSSKILSLGVIDGRNIWKTDLNAVLDWLEPIQLQLGERLWIAPSCSLLHVPVDLDSEQTLDSEVRSWLAFAKQKLDELRILATALNQGRHVVQSELAANRAAIEARRSSPRVNNPEVKAALAKIDAELGRRKSPYSERADKQAARLNLPRFPTTTIGSFPQTGEIRQARRQFKSGEIEEAAYVEIMRAEIARCVREQEALGLDVLVHGEAERNDMVEYFGEQLDGYAFSQFGWVQSYGSRCVKPPILFGDISRPKAMTVDWITYAQSLTTKPMKGMLTGPVTILNWSFVRDDQPRSVSCQQLALAIREEVLDLERAGVRLIQIDEAALREGLPLRKSQWGAYLDWAVESFRITANGVADETQIHTHMCYSEFNDIIAAIADMDADAITIETSRSDMELLDAFDDFKYPNEIGPGVYDIHSPNIPTEEHMVQLMRKAAERIPAERLWVNPDCGLKTRQWDEVIPALTNMVSAAKTLRASLG</sequence>
<feature type="binding site" evidence="10">
    <location>
        <position position="613"/>
    </location>
    <ligand>
        <name>5-methyltetrahydropteroyltri-L-glutamate</name>
        <dbReference type="ChEBI" id="CHEBI:58207"/>
    </ligand>
</feature>
<comment type="pathway">
    <text evidence="2 10">Amino-acid biosynthesis; L-methionine biosynthesis via de novo pathway; L-methionine from L-homocysteine (MetE route): step 1/1.</text>
</comment>
<dbReference type="GO" id="GO:0003871">
    <property type="term" value="F:5-methyltetrahydropteroyltriglutamate-homocysteine S-methyltransferase activity"/>
    <property type="evidence" value="ECO:0007669"/>
    <property type="project" value="UniProtKB-EC"/>
</dbReference>
<feature type="active site" description="Proton donor" evidence="10">
    <location>
        <position position="702"/>
    </location>
</feature>
<dbReference type="InterPro" id="IPR006276">
    <property type="entry name" value="Cobalamin-indep_Met_synthase"/>
</dbReference>
<evidence type="ECO:0000256" key="3">
    <source>
        <dbReference type="ARBA" id="ARBA00009553"/>
    </source>
</evidence>
<evidence type="ECO:0000256" key="2">
    <source>
        <dbReference type="ARBA" id="ARBA00004681"/>
    </source>
</evidence>
<evidence type="ECO:0000256" key="4">
    <source>
        <dbReference type="ARBA" id="ARBA00022603"/>
    </source>
</evidence>
<dbReference type="EC" id="2.1.1.14" evidence="10"/>
<keyword evidence="4 10" id="KW-0489">Methyltransferase</keyword>
<evidence type="ECO:0000256" key="5">
    <source>
        <dbReference type="ARBA" id="ARBA00022605"/>
    </source>
</evidence>
<evidence type="ECO:0000259" key="12">
    <source>
        <dbReference type="Pfam" id="PF08267"/>
    </source>
</evidence>
<dbReference type="CDD" id="cd03312">
    <property type="entry name" value="CIMS_N_terminal_like"/>
    <property type="match status" value="1"/>
</dbReference>
<dbReference type="PANTHER" id="PTHR30519">
    <property type="entry name" value="5-METHYLTETRAHYDROPTEROYLTRIGLUTAMATE--HOMOCYSTEINE METHYLTRANSFERASE"/>
    <property type="match status" value="1"/>
</dbReference>
<keyword evidence="10" id="KW-0677">Repeat</keyword>
<proteinExistence type="inferred from homology"/>